<feature type="compositionally biased region" description="Low complexity" evidence="1">
    <location>
        <begin position="238"/>
        <end position="260"/>
    </location>
</feature>
<sequence>MNSSNHFLTLPLVFLIAVTASQSSQADSLLSIPASLMFGSRFLTNFMQEVSNNKVNLTENGYTSTSTPLSHPPACLITARSDALPKAIREANETGYRCTIFFSGEAILSEPLQINNHLLLGIDDTSSGFSATGEVLFLPSYFMVSADENHHFLKPDHKTTLPVTAPLNSAGFPMIRPSKNFQGSSLIEFSGKAALSNIVFVETPGTPIISEVSYVGSNPENLVLTDVLWSISHSTPYSCTGGSKTSSTTSSQDSTSSSNASDRRRSSIASCLRFLFCCGGSGGGDDDENRQWRIEERLRREKNADTTPVHVPVKLSWQESDSSRTSDTSDNRRKFPSLGRRAQSANDLSRRPASTEDLDKQLASIRGELSRMTASRIDLQFQSVMLNQQYRQISQSLITLPQNKPPSRVNLNRLHSMTLGMGDIINEAADETAEETSEL</sequence>
<dbReference type="Proteomes" id="UP000028073">
    <property type="component" value="Unassembled WGS sequence"/>
</dbReference>
<reference evidence="3 4" key="1">
    <citation type="submission" date="2014-06" db="EMBL/GenBank/DDBJ databases">
        <title>Whole Genome Sequences of Three Symbiotic Endozoicomonas Bacteria.</title>
        <authorList>
            <person name="Neave M.J."/>
            <person name="Apprill A."/>
            <person name="Voolstra C.R."/>
        </authorList>
    </citation>
    <scope>NUCLEOTIDE SEQUENCE [LARGE SCALE GENOMIC DNA]</scope>
    <source>
        <strain evidence="3 4">DSM 25634</strain>
    </source>
</reference>
<evidence type="ECO:0000313" key="4">
    <source>
        <dbReference type="Proteomes" id="UP000028073"/>
    </source>
</evidence>
<evidence type="ECO:0000256" key="2">
    <source>
        <dbReference type="SAM" id="SignalP"/>
    </source>
</evidence>
<evidence type="ECO:0000256" key="1">
    <source>
        <dbReference type="SAM" id="MobiDB-lite"/>
    </source>
</evidence>
<feature type="compositionally biased region" description="Basic and acidic residues" evidence="1">
    <location>
        <begin position="321"/>
        <end position="333"/>
    </location>
</feature>
<dbReference type="AlphaFoldDB" id="A0A081NMK5"/>
<feature type="compositionally biased region" description="Basic and acidic residues" evidence="1">
    <location>
        <begin position="348"/>
        <end position="358"/>
    </location>
</feature>
<organism evidence="3 4">
    <name type="scientific">Endozoicomonas numazuensis</name>
    <dbReference type="NCBI Taxonomy" id="1137799"/>
    <lineage>
        <taxon>Bacteria</taxon>
        <taxon>Pseudomonadati</taxon>
        <taxon>Pseudomonadota</taxon>
        <taxon>Gammaproteobacteria</taxon>
        <taxon>Oceanospirillales</taxon>
        <taxon>Endozoicomonadaceae</taxon>
        <taxon>Endozoicomonas</taxon>
    </lineage>
</organism>
<gene>
    <name evidence="3" type="ORF">GZ78_07290</name>
</gene>
<keyword evidence="4" id="KW-1185">Reference proteome</keyword>
<dbReference type="EMBL" id="JOKH01000001">
    <property type="protein sequence ID" value="KEQ19678.1"/>
    <property type="molecule type" value="Genomic_DNA"/>
</dbReference>
<feature type="region of interest" description="Disordered" evidence="1">
    <location>
        <begin position="303"/>
        <end position="358"/>
    </location>
</feature>
<comment type="caution">
    <text evidence="3">The sequence shown here is derived from an EMBL/GenBank/DDBJ whole genome shotgun (WGS) entry which is preliminary data.</text>
</comment>
<proteinExistence type="predicted"/>
<protein>
    <submittedName>
        <fullName evidence="3">Uncharacterized protein</fullName>
    </submittedName>
</protein>
<dbReference type="RefSeq" id="WP_152558578.1">
    <property type="nucleotide sequence ID" value="NZ_JOKH01000001.1"/>
</dbReference>
<feature type="chain" id="PRO_5001760936" evidence="2">
    <location>
        <begin position="27"/>
        <end position="439"/>
    </location>
</feature>
<evidence type="ECO:0000313" key="3">
    <source>
        <dbReference type="EMBL" id="KEQ19678.1"/>
    </source>
</evidence>
<name>A0A081NMK5_9GAMM</name>
<accession>A0A081NMK5</accession>
<feature type="signal peptide" evidence="2">
    <location>
        <begin position="1"/>
        <end position="26"/>
    </location>
</feature>
<feature type="region of interest" description="Disordered" evidence="1">
    <location>
        <begin position="237"/>
        <end position="262"/>
    </location>
</feature>
<dbReference type="STRING" id="1137799.GZ78_07290"/>
<keyword evidence="2" id="KW-0732">Signal</keyword>
<dbReference type="OrthoDB" id="9979196at2"/>